<feature type="domain" description="Acyl-CoA dehydrogenase/oxidase C-terminal" evidence="6">
    <location>
        <begin position="229"/>
        <end position="376"/>
    </location>
</feature>
<dbReference type="Pfam" id="PF00441">
    <property type="entry name" value="Acyl-CoA_dh_1"/>
    <property type="match status" value="1"/>
</dbReference>
<evidence type="ECO:0000256" key="1">
    <source>
        <dbReference type="ARBA" id="ARBA00001974"/>
    </source>
</evidence>
<evidence type="ECO:0000256" key="3">
    <source>
        <dbReference type="ARBA" id="ARBA00022630"/>
    </source>
</evidence>
<dbReference type="InterPro" id="IPR037069">
    <property type="entry name" value="AcylCoA_DH/ox_N_sf"/>
</dbReference>
<dbReference type="SUPFAM" id="SSF47203">
    <property type="entry name" value="Acyl-CoA dehydrogenase C-terminal domain-like"/>
    <property type="match status" value="1"/>
</dbReference>
<evidence type="ECO:0000256" key="4">
    <source>
        <dbReference type="ARBA" id="ARBA00022827"/>
    </source>
</evidence>
<dbReference type="EMBL" id="BAABKN010000005">
    <property type="protein sequence ID" value="GAA4728228.1"/>
    <property type="molecule type" value="Genomic_DNA"/>
</dbReference>
<evidence type="ECO:0000259" key="6">
    <source>
        <dbReference type="Pfam" id="PF00441"/>
    </source>
</evidence>
<gene>
    <name evidence="9" type="ORF">GCM10023350_09220</name>
</gene>
<dbReference type="InterPro" id="IPR006091">
    <property type="entry name" value="Acyl-CoA_Oxase/DH_mid-dom"/>
</dbReference>
<reference evidence="10" key="1">
    <citation type="journal article" date="2019" name="Int. J. Syst. Evol. Microbiol.">
        <title>The Global Catalogue of Microorganisms (GCM) 10K type strain sequencing project: providing services to taxonomists for standard genome sequencing and annotation.</title>
        <authorList>
            <consortium name="The Broad Institute Genomics Platform"/>
            <consortium name="The Broad Institute Genome Sequencing Center for Infectious Disease"/>
            <person name="Wu L."/>
            <person name="Ma J."/>
        </authorList>
    </citation>
    <scope>NUCLEOTIDE SEQUENCE [LARGE SCALE GENOMIC DNA]</scope>
    <source>
        <strain evidence="10">JCM 18532</strain>
    </source>
</reference>
<dbReference type="InterPro" id="IPR036250">
    <property type="entry name" value="AcylCo_DH-like_C"/>
</dbReference>
<keyword evidence="4 5" id="KW-0274">FAD</keyword>
<dbReference type="Proteomes" id="UP001499882">
    <property type="component" value="Unassembled WGS sequence"/>
</dbReference>
<dbReference type="InterPro" id="IPR013786">
    <property type="entry name" value="AcylCoA_DH/ox_N"/>
</dbReference>
<feature type="domain" description="Acyl-CoA oxidase/dehydrogenase middle" evidence="7">
    <location>
        <begin position="123"/>
        <end position="217"/>
    </location>
</feature>
<evidence type="ECO:0000259" key="7">
    <source>
        <dbReference type="Pfam" id="PF02770"/>
    </source>
</evidence>
<dbReference type="Pfam" id="PF02771">
    <property type="entry name" value="Acyl-CoA_dh_N"/>
    <property type="match status" value="1"/>
</dbReference>
<keyword evidence="5" id="KW-0560">Oxidoreductase</keyword>
<dbReference type="InterPro" id="IPR009075">
    <property type="entry name" value="AcylCo_DH/oxidase_C"/>
</dbReference>
<dbReference type="SUPFAM" id="SSF56645">
    <property type="entry name" value="Acyl-CoA dehydrogenase NM domain-like"/>
    <property type="match status" value="1"/>
</dbReference>
<dbReference type="Pfam" id="PF02770">
    <property type="entry name" value="Acyl-CoA_dh_M"/>
    <property type="match status" value="1"/>
</dbReference>
<dbReference type="Gene3D" id="1.20.140.10">
    <property type="entry name" value="Butyryl-CoA Dehydrogenase, subunit A, domain 3"/>
    <property type="match status" value="1"/>
</dbReference>
<dbReference type="Gene3D" id="2.40.110.10">
    <property type="entry name" value="Butyryl-CoA Dehydrogenase, subunit A, domain 2"/>
    <property type="match status" value="1"/>
</dbReference>
<comment type="cofactor">
    <cofactor evidence="1 5">
        <name>FAD</name>
        <dbReference type="ChEBI" id="CHEBI:57692"/>
    </cofactor>
</comment>
<accession>A0ABP8YGB5</accession>
<sequence length="397" mass="42768">MSFSLSEESLDLQNVARQFAQREIAPNVHDWEREGHFAREVFKGLGELGFLGAAFPESVGGSEMGLLNMVLGAEQVGLASPDLVSAFNMNAMTAPMGIMSWGTPDQHEEYVRPLIQGDLIGSIALTEAGGGSDAMRNMKTRAVLKDGSWVINGTKMWITLSPVADVCLLFAKTDFEAGHRGVSAFILRYDDPGVTVTRLPTTTGNLIPVGEVVLDNVRIPEDRLVGEVGAGFKIAMNSLDYGRLAVAAKSLSVGQVLADLGIEYAKTREAFGNPIGRYQMIQHQIADAVTELTAGRALLYQAAATFDSGLADTRMSAMAKYFLGEVTLKIANAVMEIHGGYGVSQEYTVNHYLNLAHLGRTGEGAANILRIALAEDALGYKSMSRHALRRPLSFEPV</sequence>
<dbReference type="PANTHER" id="PTHR43884">
    <property type="entry name" value="ACYL-COA DEHYDROGENASE"/>
    <property type="match status" value="1"/>
</dbReference>
<dbReference type="Gene3D" id="1.10.540.10">
    <property type="entry name" value="Acyl-CoA dehydrogenase/oxidase, N-terminal domain"/>
    <property type="match status" value="1"/>
</dbReference>
<dbReference type="InterPro" id="IPR009100">
    <property type="entry name" value="AcylCoA_DH/oxidase_NM_dom_sf"/>
</dbReference>
<comment type="similarity">
    <text evidence="2 5">Belongs to the acyl-CoA dehydrogenase family.</text>
</comment>
<dbReference type="InterPro" id="IPR046373">
    <property type="entry name" value="Acyl-CoA_Oxase/DH_mid-dom_sf"/>
</dbReference>
<feature type="domain" description="Acyl-CoA dehydrogenase/oxidase N-terminal" evidence="8">
    <location>
        <begin position="6"/>
        <end position="118"/>
    </location>
</feature>
<protein>
    <submittedName>
        <fullName evidence="9">Acyl-CoA dehydrogenase</fullName>
    </submittedName>
</protein>
<proteinExistence type="inferred from homology"/>
<name>A0ABP8YGB5_9ACTN</name>
<evidence type="ECO:0000259" key="8">
    <source>
        <dbReference type="Pfam" id="PF02771"/>
    </source>
</evidence>
<organism evidence="9 10">
    <name type="scientific">Nocardioides endophyticus</name>
    <dbReference type="NCBI Taxonomy" id="1353775"/>
    <lineage>
        <taxon>Bacteria</taxon>
        <taxon>Bacillati</taxon>
        <taxon>Actinomycetota</taxon>
        <taxon>Actinomycetes</taxon>
        <taxon>Propionibacteriales</taxon>
        <taxon>Nocardioidaceae</taxon>
        <taxon>Nocardioides</taxon>
    </lineage>
</organism>
<comment type="caution">
    <text evidence="9">The sequence shown here is derived from an EMBL/GenBank/DDBJ whole genome shotgun (WGS) entry which is preliminary data.</text>
</comment>
<evidence type="ECO:0000313" key="10">
    <source>
        <dbReference type="Proteomes" id="UP001499882"/>
    </source>
</evidence>
<dbReference type="RefSeq" id="WP_345525417.1">
    <property type="nucleotide sequence ID" value="NZ_BAABKN010000005.1"/>
</dbReference>
<evidence type="ECO:0000256" key="2">
    <source>
        <dbReference type="ARBA" id="ARBA00009347"/>
    </source>
</evidence>
<dbReference type="PANTHER" id="PTHR43884:SF12">
    <property type="entry name" value="ISOVALERYL-COA DEHYDROGENASE, MITOCHONDRIAL-RELATED"/>
    <property type="match status" value="1"/>
</dbReference>
<keyword evidence="10" id="KW-1185">Reference proteome</keyword>
<keyword evidence="3 5" id="KW-0285">Flavoprotein</keyword>
<evidence type="ECO:0000256" key="5">
    <source>
        <dbReference type="RuleBase" id="RU362125"/>
    </source>
</evidence>
<evidence type="ECO:0000313" key="9">
    <source>
        <dbReference type="EMBL" id="GAA4728228.1"/>
    </source>
</evidence>